<evidence type="ECO:0000313" key="1">
    <source>
        <dbReference type="EMBL" id="KAL1023525.1"/>
    </source>
</evidence>
<dbReference type="Proteomes" id="UP001557470">
    <property type="component" value="Unassembled WGS sequence"/>
</dbReference>
<reference evidence="1 2" key="1">
    <citation type="submission" date="2024-06" db="EMBL/GenBank/DDBJ databases">
        <authorList>
            <person name="Pan Q."/>
            <person name="Wen M."/>
            <person name="Jouanno E."/>
            <person name="Zahm M."/>
            <person name="Klopp C."/>
            <person name="Cabau C."/>
            <person name="Louis A."/>
            <person name="Berthelot C."/>
            <person name="Parey E."/>
            <person name="Roest Crollius H."/>
            <person name="Montfort J."/>
            <person name="Robinson-Rechavi M."/>
            <person name="Bouchez O."/>
            <person name="Lampietro C."/>
            <person name="Lopez Roques C."/>
            <person name="Donnadieu C."/>
            <person name="Postlethwait J."/>
            <person name="Bobe J."/>
            <person name="Verreycken H."/>
            <person name="Guiguen Y."/>
        </authorList>
    </citation>
    <scope>NUCLEOTIDE SEQUENCE [LARGE SCALE GENOMIC DNA]</scope>
    <source>
        <strain evidence="1">Up_M1</strain>
        <tissue evidence="1">Testis</tissue>
    </source>
</reference>
<dbReference type="EMBL" id="JAGEUA010000001">
    <property type="protein sequence ID" value="KAL1023525.1"/>
    <property type="molecule type" value="Genomic_DNA"/>
</dbReference>
<evidence type="ECO:0000313" key="2">
    <source>
        <dbReference type="Proteomes" id="UP001557470"/>
    </source>
</evidence>
<dbReference type="AlphaFoldDB" id="A0ABD0Y3T9"/>
<accession>A0ABD0Y3T9</accession>
<keyword evidence="2" id="KW-1185">Reference proteome</keyword>
<sequence>MDTRKADPSERERSSTYDAEIFHVKPTNIQEDRIDLPERNQIRETTQLTSIYYKLQVERVKDSDVVTTP</sequence>
<protein>
    <submittedName>
        <fullName evidence="1">Uncharacterized protein</fullName>
    </submittedName>
</protein>
<comment type="caution">
    <text evidence="1">The sequence shown here is derived from an EMBL/GenBank/DDBJ whole genome shotgun (WGS) entry which is preliminary data.</text>
</comment>
<name>A0ABD0Y3T9_UMBPY</name>
<gene>
    <name evidence="1" type="ORF">UPYG_G00041970</name>
</gene>
<organism evidence="1 2">
    <name type="scientific">Umbra pygmaea</name>
    <name type="common">Eastern mudminnow</name>
    <dbReference type="NCBI Taxonomy" id="75934"/>
    <lineage>
        <taxon>Eukaryota</taxon>
        <taxon>Metazoa</taxon>
        <taxon>Chordata</taxon>
        <taxon>Craniata</taxon>
        <taxon>Vertebrata</taxon>
        <taxon>Euteleostomi</taxon>
        <taxon>Actinopterygii</taxon>
        <taxon>Neopterygii</taxon>
        <taxon>Teleostei</taxon>
        <taxon>Protacanthopterygii</taxon>
        <taxon>Esociformes</taxon>
        <taxon>Umbridae</taxon>
        <taxon>Umbra</taxon>
    </lineage>
</organism>
<proteinExistence type="predicted"/>